<protein>
    <submittedName>
        <fullName evidence="1">Uncharacterized protein</fullName>
    </submittedName>
</protein>
<accession>A0A6H1P883</accession>
<evidence type="ECO:0000313" key="2">
    <source>
        <dbReference type="Proteomes" id="UP000501868"/>
    </source>
</evidence>
<reference evidence="1 2" key="1">
    <citation type="submission" date="2020-04" db="EMBL/GenBank/DDBJ databases">
        <title>Genome-Wide Identification of 5-Methylcytosine Sites in Bacterial Genomes By High-Throughput Sequencing of MspJI Restriction Fragments.</title>
        <authorList>
            <person name="Wu V."/>
        </authorList>
    </citation>
    <scope>NUCLEOTIDE SEQUENCE [LARGE SCALE GENOMIC DNA]</scope>
    <source>
        <strain evidence="1 2">S2</strain>
    </source>
</reference>
<name>A0A6H1P883_PRIMG</name>
<organism evidence="1 2">
    <name type="scientific">Priestia megaterium</name>
    <name type="common">Bacillus megaterium</name>
    <dbReference type="NCBI Taxonomy" id="1404"/>
    <lineage>
        <taxon>Bacteria</taxon>
        <taxon>Bacillati</taxon>
        <taxon>Bacillota</taxon>
        <taxon>Bacilli</taxon>
        <taxon>Bacillales</taxon>
        <taxon>Bacillaceae</taxon>
        <taxon>Priestia</taxon>
    </lineage>
</organism>
<sequence length="90" mass="10195">MKKIKVQPFFNMFGRKRKSRGAMWASLLGIGVSAAVFGVTKGKRKDLALPFQNMVKNFTPKTNLNLMDNQAITEFSEELLMSALNKDNKR</sequence>
<reference evidence="1 2" key="2">
    <citation type="submission" date="2020-04" db="EMBL/GenBank/DDBJ databases">
        <authorList>
            <person name="Fomenkov A."/>
            <person name="Anton B.P."/>
            <person name="Roberts R.J."/>
        </authorList>
    </citation>
    <scope>NUCLEOTIDE SEQUENCE [LARGE SCALE GENOMIC DNA]</scope>
    <source>
        <strain evidence="1 2">S2</strain>
    </source>
</reference>
<dbReference type="Proteomes" id="UP000501868">
    <property type="component" value="Chromosome"/>
</dbReference>
<dbReference type="EMBL" id="CP051128">
    <property type="protein sequence ID" value="QIZ09471.1"/>
    <property type="molecule type" value="Genomic_DNA"/>
</dbReference>
<gene>
    <name evidence="1" type="ORF">HFZ78_24655</name>
</gene>
<evidence type="ECO:0000313" key="1">
    <source>
        <dbReference type="EMBL" id="QIZ09471.1"/>
    </source>
</evidence>
<dbReference type="AlphaFoldDB" id="A0A6H1P883"/>
<proteinExistence type="predicted"/>